<proteinExistence type="predicted"/>
<evidence type="ECO:0000256" key="1">
    <source>
        <dbReference type="SAM" id="MobiDB-lite"/>
    </source>
</evidence>
<feature type="compositionally biased region" description="Polar residues" evidence="1">
    <location>
        <begin position="20"/>
        <end position="35"/>
    </location>
</feature>
<accession>A0A5J4U9N9</accession>
<organism evidence="2 3">
    <name type="scientific">Streblomastix strix</name>
    <dbReference type="NCBI Taxonomy" id="222440"/>
    <lineage>
        <taxon>Eukaryota</taxon>
        <taxon>Metamonada</taxon>
        <taxon>Preaxostyla</taxon>
        <taxon>Oxymonadida</taxon>
        <taxon>Streblomastigidae</taxon>
        <taxon>Streblomastix</taxon>
    </lineage>
</organism>
<sequence length="49" mass="5525">MISTLKNSESDDKQTEREGQTFSTDARPSYSSYTVAYSARNRHPAGRAR</sequence>
<feature type="compositionally biased region" description="Basic residues" evidence="1">
    <location>
        <begin position="40"/>
        <end position="49"/>
    </location>
</feature>
<gene>
    <name evidence="2" type="ORF">EZS28_038058</name>
</gene>
<dbReference type="AlphaFoldDB" id="A0A5J4U9N9"/>
<evidence type="ECO:0000313" key="3">
    <source>
        <dbReference type="Proteomes" id="UP000324800"/>
    </source>
</evidence>
<feature type="region of interest" description="Disordered" evidence="1">
    <location>
        <begin position="1"/>
        <end position="49"/>
    </location>
</feature>
<comment type="caution">
    <text evidence="2">The sequence shown here is derived from an EMBL/GenBank/DDBJ whole genome shotgun (WGS) entry which is preliminary data.</text>
</comment>
<feature type="non-terminal residue" evidence="2">
    <location>
        <position position="49"/>
    </location>
</feature>
<dbReference type="EMBL" id="SNRW01019405">
    <property type="protein sequence ID" value="KAA6366415.1"/>
    <property type="molecule type" value="Genomic_DNA"/>
</dbReference>
<feature type="compositionally biased region" description="Basic and acidic residues" evidence="1">
    <location>
        <begin position="8"/>
        <end position="19"/>
    </location>
</feature>
<evidence type="ECO:0000313" key="2">
    <source>
        <dbReference type="EMBL" id="KAA6366415.1"/>
    </source>
</evidence>
<reference evidence="2 3" key="1">
    <citation type="submission" date="2019-03" db="EMBL/GenBank/DDBJ databases">
        <title>Single cell metagenomics reveals metabolic interactions within the superorganism composed of flagellate Streblomastix strix and complex community of Bacteroidetes bacteria on its surface.</title>
        <authorList>
            <person name="Treitli S.C."/>
            <person name="Kolisko M."/>
            <person name="Husnik F."/>
            <person name="Keeling P."/>
            <person name="Hampl V."/>
        </authorList>
    </citation>
    <scope>NUCLEOTIDE SEQUENCE [LARGE SCALE GENOMIC DNA]</scope>
    <source>
        <strain evidence="2">ST1C</strain>
    </source>
</reference>
<dbReference type="Proteomes" id="UP000324800">
    <property type="component" value="Unassembled WGS sequence"/>
</dbReference>
<name>A0A5J4U9N9_9EUKA</name>
<protein>
    <submittedName>
        <fullName evidence="2">Uncharacterized protein</fullName>
    </submittedName>
</protein>